<organism evidence="2">
    <name type="scientific">Siphoviridae sp. ctAkS7</name>
    <dbReference type="NCBI Taxonomy" id="2827798"/>
    <lineage>
        <taxon>Viruses</taxon>
        <taxon>Duplodnaviria</taxon>
        <taxon>Heunggongvirae</taxon>
        <taxon>Uroviricota</taxon>
        <taxon>Caudoviricetes</taxon>
    </lineage>
</organism>
<evidence type="ECO:0000313" key="2">
    <source>
        <dbReference type="EMBL" id="DAF55717.1"/>
    </source>
</evidence>
<keyword evidence="1" id="KW-0472">Membrane</keyword>
<evidence type="ECO:0000256" key="1">
    <source>
        <dbReference type="SAM" id="Phobius"/>
    </source>
</evidence>
<keyword evidence="1" id="KW-0812">Transmembrane</keyword>
<keyword evidence="1" id="KW-1133">Transmembrane helix</keyword>
<feature type="transmembrane region" description="Helical" evidence="1">
    <location>
        <begin position="66"/>
        <end position="84"/>
    </location>
</feature>
<reference evidence="2" key="1">
    <citation type="journal article" date="2021" name="Proc. Natl. Acad. Sci. U.S.A.">
        <title>A Catalog of Tens of Thousands of Viruses from Human Metagenomes Reveals Hidden Associations with Chronic Diseases.</title>
        <authorList>
            <person name="Tisza M.J."/>
            <person name="Buck C.B."/>
        </authorList>
    </citation>
    <scope>NUCLEOTIDE SEQUENCE</scope>
    <source>
        <strain evidence="2">CtAkS7</strain>
    </source>
</reference>
<proteinExistence type="predicted"/>
<name>A0A8S5SXC7_9CAUD</name>
<protein>
    <submittedName>
        <fullName evidence="2">Hemolysin</fullName>
    </submittedName>
</protein>
<accession>A0A8S5SXC7</accession>
<dbReference type="EMBL" id="BK032698">
    <property type="protein sequence ID" value="DAF55717.1"/>
    <property type="molecule type" value="Genomic_DNA"/>
</dbReference>
<sequence>MNNDSTLYQKLGKMEADIKNIGDLVNEVNHKVDTYNVISQRVTVLEERATDRSNRLHKLEENQAKIVWAIVTAVLGAVLKFIIIDRMPK</sequence>